<dbReference type="GO" id="GO:0006099">
    <property type="term" value="P:tricarboxylic acid cycle"/>
    <property type="evidence" value="ECO:0007669"/>
    <property type="project" value="UniProtKB-KW"/>
</dbReference>
<dbReference type="AlphaFoldDB" id="A0A9P6DWB8"/>
<protein>
    <recommendedName>
        <fullName evidence="3 12">Malate dehydrogenase</fullName>
        <ecNumber evidence="3 12">1.1.1.37</ecNumber>
    </recommendedName>
</protein>
<dbReference type="InterPro" id="IPR036291">
    <property type="entry name" value="NAD(P)-bd_dom_sf"/>
</dbReference>
<dbReference type="InterPro" id="IPR015955">
    <property type="entry name" value="Lactate_DH/Glyco_Ohase_4_C"/>
</dbReference>
<evidence type="ECO:0000256" key="6">
    <source>
        <dbReference type="ARBA" id="ARBA00023027"/>
    </source>
</evidence>
<dbReference type="GO" id="GO:0006108">
    <property type="term" value="P:malate metabolic process"/>
    <property type="evidence" value="ECO:0007669"/>
    <property type="project" value="InterPro"/>
</dbReference>
<evidence type="ECO:0000313" key="16">
    <source>
        <dbReference type="Proteomes" id="UP000886523"/>
    </source>
</evidence>
<keyword evidence="6 10" id="KW-0520">NAD</keyword>
<organism evidence="15 16">
    <name type="scientific">Hydnum rufescens UP504</name>
    <dbReference type="NCBI Taxonomy" id="1448309"/>
    <lineage>
        <taxon>Eukaryota</taxon>
        <taxon>Fungi</taxon>
        <taxon>Dikarya</taxon>
        <taxon>Basidiomycota</taxon>
        <taxon>Agaricomycotina</taxon>
        <taxon>Agaricomycetes</taxon>
        <taxon>Cantharellales</taxon>
        <taxon>Hydnaceae</taxon>
        <taxon>Hydnum</taxon>
    </lineage>
</organism>
<comment type="similarity">
    <text evidence="1">Belongs to the LDH/MDH superfamily. MDH type 1 family.</text>
</comment>
<keyword evidence="16" id="KW-1185">Reference proteome</keyword>
<evidence type="ECO:0000313" key="15">
    <source>
        <dbReference type="EMBL" id="KAF9513518.1"/>
    </source>
</evidence>
<feature type="binding site" evidence="10">
    <location>
        <position position="34"/>
    </location>
    <ligand>
        <name>NAD(+)</name>
        <dbReference type="ChEBI" id="CHEBI:57540"/>
    </ligand>
</feature>
<accession>A0A9P6DWB8</accession>
<dbReference type="EC" id="1.1.1.37" evidence="3 12"/>
<comment type="catalytic activity">
    <reaction evidence="7 12">
        <text>(S)-malate + NAD(+) = oxaloacetate + NADH + H(+)</text>
        <dbReference type="Rhea" id="RHEA:21432"/>
        <dbReference type="ChEBI" id="CHEBI:15378"/>
        <dbReference type="ChEBI" id="CHEBI:15589"/>
        <dbReference type="ChEBI" id="CHEBI:16452"/>
        <dbReference type="ChEBI" id="CHEBI:57540"/>
        <dbReference type="ChEBI" id="CHEBI:57945"/>
        <dbReference type="EC" id="1.1.1.37"/>
    </reaction>
</comment>
<feature type="binding site" evidence="10">
    <location>
        <position position="95"/>
    </location>
    <ligand>
        <name>NAD(+)</name>
        <dbReference type="ChEBI" id="CHEBI:57540"/>
    </ligand>
</feature>
<evidence type="ECO:0000256" key="7">
    <source>
        <dbReference type="ARBA" id="ARBA00048313"/>
    </source>
</evidence>
<keyword evidence="4 12" id="KW-0816">Tricarboxylic acid cycle</keyword>
<dbReference type="GO" id="GO:0005829">
    <property type="term" value="C:cytosol"/>
    <property type="evidence" value="ECO:0007669"/>
    <property type="project" value="TreeGrafter"/>
</dbReference>
<dbReference type="EMBL" id="MU128971">
    <property type="protein sequence ID" value="KAF9513518.1"/>
    <property type="molecule type" value="Genomic_DNA"/>
</dbReference>
<evidence type="ECO:0000259" key="14">
    <source>
        <dbReference type="Pfam" id="PF02866"/>
    </source>
</evidence>
<dbReference type="FunFam" id="3.40.50.720:FF:000013">
    <property type="entry name" value="Malate dehydrogenase"/>
    <property type="match status" value="1"/>
</dbReference>
<evidence type="ECO:0000256" key="3">
    <source>
        <dbReference type="ARBA" id="ARBA00012995"/>
    </source>
</evidence>
<sequence>MVKAVVLGAAGGIGQPLALLLKANPLVTALGLFDIVNTPGVAADLSHIATPAKVQGYLPPDGGLKKALTGADVIVIPAGVPRKPGMTRDDLFKINAGIVRDLAEEIAITAPKAFILVISNPVNSTVPIVAEVLKKHQVFDPKRLFGVTTLDVVRASTFVAEIVKDTTISPNVTVPVFGGHSGVTIVPLLSQSSHPLPASFDQTAREALTKRIQFGGDEVVKAKDGGGSATLSMAFAGAQFAEKVIRALKGEKGIIAPSYVHLAADGAGGKTVQSEIGKDLTYFSVPVELGTSGIVKIGALGPTNDYEKSLIRAAIPDLEDNISKGESFIQPSKL</sequence>
<dbReference type="FunFam" id="3.90.110.10:FF:000001">
    <property type="entry name" value="Malate dehydrogenase"/>
    <property type="match status" value="1"/>
</dbReference>
<dbReference type="InterPro" id="IPR001557">
    <property type="entry name" value="L-lactate/malate_DH"/>
</dbReference>
<feature type="binding site" evidence="9">
    <location>
        <position position="154"/>
    </location>
    <ligand>
        <name>substrate</name>
    </ligand>
</feature>
<feature type="binding site" evidence="9">
    <location>
        <position position="88"/>
    </location>
    <ligand>
        <name>substrate</name>
    </ligand>
</feature>
<dbReference type="SUPFAM" id="SSF56327">
    <property type="entry name" value="LDH C-terminal domain-like"/>
    <property type="match status" value="1"/>
</dbReference>
<feature type="binding site" evidence="10">
    <location>
        <begin position="118"/>
        <end position="120"/>
    </location>
    <ligand>
        <name>NAD(+)</name>
        <dbReference type="ChEBI" id="CHEBI:57540"/>
    </ligand>
</feature>
<dbReference type="Gene3D" id="3.90.110.10">
    <property type="entry name" value="Lactate dehydrogenase/glycoside hydrolase, family 4, C-terminal"/>
    <property type="match status" value="1"/>
</dbReference>
<dbReference type="InterPro" id="IPR010097">
    <property type="entry name" value="Malate_DH_type1"/>
</dbReference>
<gene>
    <name evidence="15" type="ORF">BS47DRAFT_1485609</name>
</gene>
<evidence type="ECO:0000256" key="1">
    <source>
        <dbReference type="ARBA" id="ARBA00008824"/>
    </source>
</evidence>
<dbReference type="InterPro" id="IPR022383">
    <property type="entry name" value="Lactate/malate_DH_C"/>
</dbReference>
<feature type="active site" description="Proton acceptor" evidence="8">
    <location>
        <position position="180"/>
    </location>
</feature>
<dbReference type="PIRSF" id="PIRSF000102">
    <property type="entry name" value="Lac_mal_DH"/>
    <property type="match status" value="1"/>
</dbReference>
<evidence type="ECO:0000256" key="12">
    <source>
        <dbReference type="RuleBase" id="RU003405"/>
    </source>
</evidence>
<dbReference type="PANTHER" id="PTHR11540:SF16">
    <property type="entry name" value="MALATE DEHYDROGENASE, MITOCHONDRIAL"/>
    <property type="match status" value="1"/>
</dbReference>
<dbReference type="Proteomes" id="UP000886523">
    <property type="component" value="Unassembled WGS sequence"/>
</dbReference>
<evidence type="ECO:0000256" key="4">
    <source>
        <dbReference type="ARBA" id="ARBA00022532"/>
    </source>
</evidence>
<dbReference type="Pfam" id="PF00056">
    <property type="entry name" value="Ldh_1_N"/>
    <property type="match status" value="1"/>
</dbReference>
<feature type="binding site" evidence="10">
    <location>
        <begin position="8"/>
        <end position="14"/>
    </location>
    <ligand>
        <name>NAD(+)</name>
        <dbReference type="ChEBI" id="CHEBI:57540"/>
    </ligand>
</feature>
<feature type="binding site" evidence="9">
    <location>
        <position position="82"/>
    </location>
    <ligand>
        <name>substrate</name>
    </ligand>
</feature>
<dbReference type="CDD" id="cd01337">
    <property type="entry name" value="MDH_glyoxysomal_mitochondrial"/>
    <property type="match status" value="1"/>
</dbReference>
<evidence type="ECO:0000256" key="8">
    <source>
        <dbReference type="PIRSR" id="PIRSR000102-1"/>
    </source>
</evidence>
<evidence type="ECO:0000256" key="11">
    <source>
        <dbReference type="RuleBase" id="RU003369"/>
    </source>
</evidence>
<reference evidence="15" key="1">
    <citation type="journal article" date="2020" name="Nat. Commun.">
        <title>Large-scale genome sequencing of mycorrhizal fungi provides insights into the early evolution of symbiotic traits.</title>
        <authorList>
            <person name="Miyauchi S."/>
            <person name="Kiss E."/>
            <person name="Kuo A."/>
            <person name="Drula E."/>
            <person name="Kohler A."/>
            <person name="Sanchez-Garcia M."/>
            <person name="Morin E."/>
            <person name="Andreopoulos B."/>
            <person name="Barry K.W."/>
            <person name="Bonito G."/>
            <person name="Buee M."/>
            <person name="Carver A."/>
            <person name="Chen C."/>
            <person name="Cichocki N."/>
            <person name="Clum A."/>
            <person name="Culley D."/>
            <person name="Crous P.W."/>
            <person name="Fauchery L."/>
            <person name="Girlanda M."/>
            <person name="Hayes R.D."/>
            <person name="Keri Z."/>
            <person name="LaButti K."/>
            <person name="Lipzen A."/>
            <person name="Lombard V."/>
            <person name="Magnuson J."/>
            <person name="Maillard F."/>
            <person name="Murat C."/>
            <person name="Nolan M."/>
            <person name="Ohm R.A."/>
            <person name="Pangilinan J."/>
            <person name="Pereira M.F."/>
            <person name="Perotto S."/>
            <person name="Peter M."/>
            <person name="Pfister S."/>
            <person name="Riley R."/>
            <person name="Sitrit Y."/>
            <person name="Stielow J.B."/>
            <person name="Szollosi G."/>
            <person name="Zifcakova L."/>
            <person name="Stursova M."/>
            <person name="Spatafora J.W."/>
            <person name="Tedersoo L."/>
            <person name="Vaario L.M."/>
            <person name="Yamada A."/>
            <person name="Yan M."/>
            <person name="Wang P."/>
            <person name="Xu J."/>
            <person name="Bruns T."/>
            <person name="Baldrian P."/>
            <person name="Vilgalys R."/>
            <person name="Dunand C."/>
            <person name="Henrissat B."/>
            <person name="Grigoriev I.V."/>
            <person name="Hibbett D."/>
            <person name="Nagy L.G."/>
            <person name="Martin F.M."/>
        </authorList>
    </citation>
    <scope>NUCLEOTIDE SEQUENCE</scope>
    <source>
        <strain evidence="15">UP504</strain>
    </source>
</reference>
<dbReference type="NCBIfam" id="TIGR01772">
    <property type="entry name" value="MDH_euk_gproteo"/>
    <property type="match status" value="1"/>
</dbReference>
<feature type="binding site" evidence="9">
    <location>
        <position position="120"/>
    </location>
    <ligand>
        <name>substrate</name>
    </ligand>
</feature>
<proteinExistence type="inferred from homology"/>
<feature type="binding site" evidence="10">
    <location>
        <position position="233"/>
    </location>
    <ligand>
        <name>NAD(+)</name>
        <dbReference type="ChEBI" id="CHEBI:57540"/>
    </ligand>
</feature>
<dbReference type="GO" id="GO:0030060">
    <property type="term" value="F:L-malate dehydrogenase (NAD+) activity"/>
    <property type="evidence" value="ECO:0007669"/>
    <property type="project" value="UniProtKB-EC"/>
</dbReference>
<dbReference type="Gene3D" id="3.40.50.720">
    <property type="entry name" value="NAD(P)-binding Rossmann-like Domain"/>
    <property type="match status" value="1"/>
</dbReference>
<name>A0A9P6DWB8_9AGAM</name>
<feature type="domain" description="Lactate/malate dehydrogenase N-terminal" evidence="13">
    <location>
        <begin position="3"/>
        <end position="146"/>
    </location>
</feature>
<evidence type="ECO:0000256" key="10">
    <source>
        <dbReference type="PIRSR" id="PIRSR000102-3"/>
    </source>
</evidence>
<dbReference type="OrthoDB" id="4069699at2759"/>
<evidence type="ECO:0000256" key="2">
    <source>
        <dbReference type="ARBA" id="ARBA00011738"/>
    </source>
</evidence>
<dbReference type="InterPro" id="IPR001252">
    <property type="entry name" value="Malate_DH_AS"/>
</dbReference>
<evidence type="ECO:0000256" key="9">
    <source>
        <dbReference type="PIRSR" id="PIRSR000102-2"/>
    </source>
</evidence>
<dbReference type="SUPFAM" id="SSF51735">
    <property type="entry name" value="NAD(P)-binding Rossmann-fold domains"/>
    <property type="match status" value="1"/>
</dbReference>
<dbReference type="InterPro" id="IPR001236">
    <property type="entry name" value="Lactate/malate_DH_N"/>
</dbReference>
<dbReference type="Pfam" id="PF02866">
    <property type="entry name" value="Ldh_1_C"/>
    <property type="match status" value="1"/>
</dbReference>
<comment type="subunit">
    <text evidence="2">Homodimer.</text>
</comment>
<keyword evidence="5 11" id="KW-0560">Oxidoreductase</keyword>
<comment type="caution">
    <text evidence="15">The sequence shown here is derived from an EMBL/GenBank/DDBJ whole genome shotgun (WGS) entry which is preliminary data.</text>
</comment>
<dbReference type="PROSITE" id="PS00068">
    <property type="entry name" value="MDH"/>
    <property type="match status" value="1"/>
</dbReference>
<evidence type="ECO:0000256" key="5">
    <source>
        <dbReference type="ARBA" id="ARBA00023002"/>
    </source>
</evidence>
<feature type="domain" description="Lactate/malate dehydrogenase C-terminal" evidence="14">
    <location>
        <begin position="148"/>
        <end position="328"/>
    </location>
</feature>
<evidence type="ECO:0000259" key="13">
    <source>
        <dbReference type="Pfam" id="PF00056"/>
    </source>
</evidence>
<dbReference type="PANTHER" id="PTHR11540">
    <property type="entry name" value="MALATE AND LACTATE DEHYDROGENASE"/>
    <property type="match status" value="1"/>
</dbReference>